<keyword evidence="3" id="KW-1185">Reference proteome</keyword>
<reference evidence="2 3" key="1">
    <citation type="submission" date="2017-03" db="EMBL/GenBank/DDBJ databases">
        <title>Whole genome sequence of Micromonospora wenchangensis, isolated from mangrove soil.</title>
        <authorList>
            <person name="Yang H."/>
        </authorList>
    </citation>
    <scope>NUCLEOTIDE SEQUENCE [LARGE SCALE GENOMIC DNA]</scope>
    <source>
        <strain evidence="2 3">CCTCC AA 2012002</strain>
    </source>
</reference>
<comment type="caution">
    <text evidence="2">The sequence shown here is derived from an EMBL/GenBank/DDBJ whole genome shotgun (WGS) entry which is preliminary data.</text>
</comment>
<dbReference type="Proteomes" id="UP000197174">
    <property type="component" value="Unassembled WGS sequence"/>
</dbReference>
<dbReference type="EMBL" id="MZMV01000019">
    <property type="protein sequence ID" value="OWV07836.1"/>
    <property type="molecule type" value="Genomic_DNA"/>
</dbReference>
<organism evidence="2 3">
    <name type="scientific">Micromonospora wenchangensis</name>
    <dbReference type="NCBI Taxonomy" id="1185415"/>
    <lineage>
        <taxon>Bacteria</taxon>
        <taxon>Bacillati</taxon>
        <taxon>Actinomycetota</taxon>
        <taxon>Actinomycetes</taxon>
        <taxon>Micromonosporales</taxon>
        <taxon>Micromonosporaceae</taxon>
        <taxon>Micromonospora</taxon>
    </lineage>
</organism>
<dbReference type="InterPro" id="IPR036689">
    <property type="entry name" value="ESAT-6-like_sf"/>
</dbReference>
<name>A0A246RM35_9ACTN</name>
<evidence type="ECO:0000313" key="2">
    <source>
        <dbReference type="EMBL" id="OWV07836.1"/>
    </source>
</evidence>
<dbReference type="OrthoDB" id="3387628at2"/>
<dbReference type="NCBIfam" id="TIGR03930">
    <property type="entry name" value="WXG100_ESAT6"/>
    <property type="match status" value="1"/>
</dbReference>
<dbReference type="Gene3D" id="1.10.287.1060">
    <property type="entry name" value="ESAT-6-like"/>
    <property type="match status" value="1"/>
</dbReference>
<dbReference type="AlphaFoldDB" id="A0A246RM35"/>
<evidence type="ECO:0000256" key="1">
    <source>
        <dbReference type="RuleBase" id="RU362001"/>
    </source>
</evidence>
<proteinExistence type="inferred from homology"/>
<dbReference type="InterPro" id="IPR010310">
    <property type="entry name" value="T7SS_ESAT-6-like"/>
</dbReference>
<dbReference type="Pfam" id="PF06013">
    <property type="entry name" value="WXG100"/>
    <property type="match status" value="1"/>
</dbReference>
<protein>
    <recommendedName>
        <fullName evidence="1">ESAT-6-like protein</fullName>
    </recommendedName>
</protein>
<dbReference type="RefSeq" id="WP_088644222.1">
    <property type="nucleotide sequence ID" value="NZ_CBDRBW010000025.1"/>
</dbReference>
<gene>
    <name evidence="2" type="ORF">B5D80_13605</name>
</gene>
<evidence type="ECO:0000313" key="3">
    <source>
        <dbReference type="Proteomes" id="UP000197174"/>
    </source>
</evidence>
<sequence>MSSPITYNFAQISDVATAIGTYQGQMDGSLQDLYTQFTQLFAQDWQGPAGQACDEARQKWNQGATEIKEALTRVGVKLGASAERMQQVDQQIAAGM</sequence>
<accession>A0A246RM35</accession>
<dbReference type="SUPFAM" id="SSF140453">
    <property type="entry name" value="EsxAB dimer-like"/>
    <property type="match status" value="1"/>
</dbReference>
<comment type="similarity">
    <text evidence="1">Belongs to the WXG100 family.</text>
</comment>